<evidence type="ECO:0000313" key="7">
    <source>
        <dbReference type="EMBL" id="CAG2228263.1"/>
    </source>
</evidence>
<reference evidence="7" key="1">
    <citation type="submission" date="2021-03" db="EMBL/GenBank/DDBJ databases">
        <authorList>
            <person name="Bekaert M."/>
        </authorList>
    </citation>
    <scope>NUCLEOTIDE SEQUENCE</scope>
</reference>
<dbReference type="InterPro" id="IPR052056">
    <property type="entry name" value="Mono-ARTD/PARP"/>
</dbReference>
<dbReference type="GO" id="GO:0010629">
    <property type="term" value="P:negative regulation of gene expression"/>
    <property type="evidence" value="ECO:0007669"/>
    <property type="project" value="TreeGrafter"/>
</dbReference>
<keyword evidence="2 7" id="KW-0328">Glycosyltransferase</keyword>
<evidence type="ECO:0000256" key="5">
    <source>
        <dbReference type="ARBA" id="ARBA00023242"/>
    </source>
</evidence>
<evidence type="ECO:0000256" key="3">
    <source>
        <dbReference type="ARBA" id="ARBA00022679"/>
    </source>
</evidence>
<dbReference type="EMBL" id="CAJPWZ010001993">
    <property type="protein sequence ID" value="CAG2228263.1"/>
    <property type="molecule type" value="Genomic_DNA"/>
</dbReference>
<dbReference type="Gene3D" id="3.40.220.10">
    <property type="entry name" value="Leucine Aminopeptidase, subunit E, domain 1"/>
    <property type="match status" value="1"/>
</dbReference>
<sequence length="848" mass="96737">MATKALAVPVFDLCDNQQTKCLWKHVWLTFGESIQKDLTIKKIRVVMEHASSDPIAICNLTSVTEEMRTCIRQTFTELIKEKNLQIRHVLYLSNEELDEISKQFSVQDVGIYNNKDCNNSIWIVGPSLIIGRVLQSFEDKFDSSKLTTNGESNCLDIKAEIKFYVDLSEKDLAIIWFHDLFKLECFTNGKIELDPHNCGFKISVPDIITKILIKNEIRSMIATKNLTVTMKNHVSKSLYHMFLLEAEFQKSKSKVKQDLRKHNCIWFKHNPNTITLYAENHHILEMAGCVIKKALTNDIVKENGCITSMDVFIPSRKLKICKMLLKDRKSSIESKYSVIIYDNSSTSKWFNLWTVQGEFSLVHAACFELLKMKEAIAKEKTYLINKPLDYLRFQVKRVADKRSCCFNVTCTPSSGLSTQRNTENHVDLRTEVKCRSLTVNNGFTVKLYKCSLSQNPLLGHNTLIVNVVFSSGTCSLKPELQIKIVKGELSAMHCDVLVNTTNYKLELTSGKVSSALLTAAGNLMQNECDRKLIGRKHLTFSEVVVTRGYNLPAQHVFHGVIPGYKNDNFKHYEAFVKNCLKKAVELDMISIAFPAIGTGTLRYPPNIAASKMFQAVEEVAATSNLKYLREVNFVIFPTDEHVLQKGQFITQKNTNVFPQSKQRLDDCRHLQSFKLERRIDNTRDVKPYPKLNADLITQEVPKISCNSNEEKKIQRNIKYPSLQTMTRYSNCDIKKTSDILSAVITICLTQANTDNMSSIALPLIIPLGLYTVWKRSFVGTYPESVMKFSEEVGKEIKNRDMNVPSNWTQMDAKEMITTVVLQPNDQEYKDVVDKFKHGSSVKCDIVRV</sequence>
<comment type="subcellular location">
    <subcellularLocation>
        <location evidence="1">Nucleus</location>
    </subcellularLocation>
</comment>
<dbReference type="PANTHER" id="PTHR14453:SF67">
    <property type="entry name" value="POLY [ADP-RIBOSE] POLYMERASE"/>
    <property type="match status" value="1"/>
</dbReference>
<evidence type="ECO:0000256" key="4">
    <source>
        <dbReference type="ARBA" id="ARBA00023027"/>
    </source>
</evidence>
<organism evidence="7 8">
    <name type="scientific">Mytilus edulis</name>
    <name type="common">Blue mussel</name>
    <dbReference type="NCBI Taxonomy" id="6550"/>
    <lineage>
        <taxon>Eukaryota</taxon>
        <taxon>Metazoa</taxon>
        <taxon>Spiralia</taxon>
        <taxon>Lophotrochozoa</taxon>
        <taxon>Mollusca</taxon>
        <taxon>Bivalvia</taxon>
        <taxon>Autobranchia</taxon>
        <taxon>Pteriomorphia</taxon>
        <taxon>Mytilida</taxon>
        <taxon>Mytiloidea</taxon>
        <taxon>Mytilidae</taxon>
        <taxon>Mytilinae</taxon>
        <taxon>Mytilus</taxon>
    </lineage>
</organism>
<dbReference type="EC" id="2.4.2.30" evidence="7"/>
<dbReference type="PROSITE" id="PS51154">
    <property type="entry name" value="MACRO"/>
    <property type="match status" value="1"/>
</dbReference>
<dbReference type="Pfam" id="PF01661">
    <property type="entry name" value="Macro"/>
    <property type="match status" value="1"/>
</dbReference>
<evidence type="ECO:0000256" key="2">
    <source>
        <dbReference type="ARBA" id="ARBA00022676"/>
    </source>
</evidence>
<evidence type="ECO:0000313" key="8">
    <source>
        <dbReference type="Proteomes" id="UP000683360"/>
    </source>
</evidence>
<dbReference type="PANTHER" id="PTHR14453">
    <property type="entry name" value="PARP/ZINC FINGER CCCH TYPE DOMAIN CONTAINING PROTEIN"/>
    <property type="match status" value="1"/>
</dbReference>
<gene>
    <name evidence="7" type="ORF">MEDL_41253</name>
</gene>
<name>A0A8S3TA37_MYTED</name>
<dbReference type="GO" id="GO:0003714">
    <property type="term" value="F:transcription corepressor activity"/>
    <property type="evidence" value="ECO:0007669"/>
    <property type="project" value="TreeGrafter"/>
</dbReference>
<keyword evidence="8" id="KW-1185">Reference proteome</keyword>
<dbReference type="GO" id="GO:0005737">
    <property type="term" value="C:cytoplasm"/>
    <property type="evidence" value="ECO:0007669"/>
    <property type="project" value="TreeGrafter"/>
</dbReference>
<dbReference type="InterPro" id="IPR043472">
    <property type="entry name" value="Macro_dom-like"/>
</dbReference>
<proteinExistence type="predicted"/>
<dbReference type="AlphaFoldDB" id="A0A8S3TA37"/>
<dbReference type="InterPro" id="IPR002589">
    <property type="entry name" value="Macro_dom"/>
</dbReference>
<accession>A0A8S3TA37</accession>
<keyword evidence="5" id="KW-0539">Nucleus</keyword>
<dbReference type="GO" id="GO:0003950">
    <property type="term" value="F:NAD+ poly-ADP-ribosyltransferase activity"/>
    <property type="evidence" value="ECO:0007669"/>
    <property type="project" value="UniProtKB-EC"/>
</dbReference>
<protein>
    <submittedName>
        <fullName evidence="7">PARP10_14_15</fullName>
        <ecNumber evidence="7">2.4.2.30</ecNumber>
    </submittedName>
</protein>
<keyword evidence="4" id="KW-0520">NAD</keyword>
<dbReference type="SUPFAM" id="SSF52949">
    <property type="entry name" value="Macro domain-like"/>
    <property type="match status" value="1"/>
</dbReference>
<evidence type="ECO:0000259" key="6">
    <source>
        <dbReference type="PROSITE" id="PS51154"/>
    </source>
</evidence>
<evidence type="ECO:0000256" key="1">
    <source>
        <dbReference type="ARBA" id="ARBA00004123"/>
    </source>
</evidence>
<dbReference type="OrthoDB" id="6133115at2759"/>
<dbReference type="SMART" id="SM00506">
    <property type="entry name" value="A1pp"/>
    <property type="match status" value="1"/>
</dbReference>
<feature type="domain" description="Macro" evidence="6">
    <location>
        <begin position="469"/>
        <end position="652"/>
    </location>
</feature>
<keyword evidence="3 7" id="KW-0808">Transferase</keyword>
<dbReference type="Proteomes" id="UP000683360">
    <property type="component" value="Unassembled WGS sequence"/>
</dbReference>
<dbReference type="GO" id="GO:0005634">
    <property type="term" value="C:nucleus"/>
    <property type="evidence" value="ECO:0007669"/>
    <property type="project" value="UniProtKB-SubCell"/>
</dbReference>
<comment type="caution">
    <text evidence="7">The sequence shown here is derived from an EMBL/GenBank/DDBJ whole genome shotgun (WGS) entry which is preliminary data.</text>
</comment>